<feature type="signal peptide" evidence="3">
    <location>
        <begin position="1"/>
        <end position="33"/>
    </location>
</feature>
<evidence type="ECO:0008006" key="6">
    <source>
        <dbReference type="Google" id="ProtNLM"/>
    </source>
</evidence>
<protein>
    <recommendedName>
        <fullName evidence="6">LPXTG cell wall anchor domain-containing protein</fullName>
    </recommendedName>
</protein>
<proteinExistence type="predicted"/>
<gene>
    <name evidence="4" type="ORF">SPI02_13980</name>
</gene>
<dbReference type="OrthoDB" id="2414415at2"/>
<evidence type="ECO:0000313" key="5">
    <source>
        <dbReference type="Proteomes" id="UP000321736"/>
    </source>
</evidence>
<keyword evidence="2" id="KW-1133">Transmembrane helix</keyword>
<keyword evidence="3" id="KW-0732">Signal</keyword>
<keyword evidence="2" id="KW-0812">Transmembrane</keyword>
<dbReference type="Proteomes" id="UP000321736">
    <property type="component" value="Unassembled WGS sequence"/>
</dbReference>
<feature type="transmembrane region" description="Helical" evidence="2">
    <location>
        <begin position="160"/>
        <end position="177"/>
    </location>
</feature>
<feature type="compositionally biased region" description="Polar residues" evidence="1">
    <location>
        <begin position="137"/>
        <end position="146"/>
    </location>
</feature>
<keyword evidence="5" id="KW-1185">Reference proteome</keyword>
<dbReference type="RefSeq" id="WP_095103526.1">
    <property type="nucleotide sequence ID" value="NZ_BKAR01000015.1"/>
</dbReference>
<organism evidence="4 5">
    <name type="scientific">Staphylococcus piscifermentans</name>
    <dbReference type="NCBI Taxonomy" id="70258"/>
    <lineage>
        <taxon>Bacteria</taxon>
        <taxon>Bacillati</taxon>
        <taxon>Bacillota</taxon>
        <taxon>Bacilli</taxon>
        <taxon>Bacillales</taxon>
        <taxon>Staphylococcaceae</taxon>
        <taxon>Staphylococcus</taxon>
    </lineage>
</organism>
<evidence type="ECO:0000256" key="2">
    <source>
        <dbReference type="SAM" id="Phobius"/>
    </source>
</evidence>
<evidence type="ECO:0000256" key="3">
    <source>
        <dbReference type="SAM" id="SignalP"/>
    </source>
</evidence>
<feature type="region of interest" description="Disordered" evidence="1">
    <location>
        <begin position="72"/>
        <end position="154"/>
    </location>
</feature>
<name>A0A239TQD3_9STAP</name>
<comment type="caution">
    <text evidence="4">The sequence shown here is derived from an EMBL/GenBank/DDBJ whole genome shotgun (WGS) entry which is preliminary data.</text>
</comment>
<evidence type="ECO:0000313" key="4">
    <source>
        <dbReference type="EMBL" id="GEP84813.1"/>
    </source>
</evidence>
<reference evidence="4 5" key="1">
    <citation type="submission" date="2019-07" db="EMBL/GenBank/DDBJ databases">
        <title>Whole genome shotgun sequence of Staphylococcus piscifermentans NBRC 109625.</title>
        <authorList>
            <person name="Hosoyama A."/>
            <person name="Uohara A."/>
            <person name="Ohji S."/>
            <person name="Ichikawa N."/>
        </authorList>
    </citation>
    <scope>NUCLEOTIDE SEQUENCE [LARGE SCALE GENOMIC DNA]</scope>
    <source>
        <strain evidence="4 5">NBRC 109625</strain>
    </source>
</reference>
<evidence type="ECO:0000256" key="1">
    <source>
        <dbReference type="SAM" id="MobiDB-lite"/>
    </source>
</evidence>
<dbReference type="AlphaFoldDB" id="A0A239TQD3"/>
<accession>A0A239TQD3</accession>
<feature type="chain" id="PRO_5043736105" description="LPXTG cell wall anchor domain-containing protein" evidence="3">
    <location>
        <begin position="34"/>
        <end position="186"/>
    </location>
</feature>
<dbReference type="EMBL" id="BKAR01000015">
    <property type="protein sequence ID" value="GEP84813.1"/>
    <property type="molecule type" value="Genomic_DNA"/>
</dbReference>
<keyword evidence="2" id="KW-0472">Membrane</keyword>
<sequence>MVMKLSTKKCLLHVSTIALSGLLFTNTSGVMNAAESNNISNQQSAEQSALVTNTDTAKQNTDYANSAHMADVNTDEPASSPLNQTANPNAGTHSNTEGSISTNADQSTNSQQANQKKEIQQPAATHENQAGKDDSTKSQNETSSYSDLPEAGHVDHPEQGAVIAIIIGIVVSTIALIKTRRQSLKK</sequence>
<feature type="compositionally biased region" description="Polar residues" evidence="1">
    <location>
        <begin position="76"/>
        <end position="114"/>
    </location>
</feature>